<dbReference type="SUPFAM" id="SSF58104">
    <property type="entry name" value="Methyl-accepting chemotaxis protein (MCP) signaling domain"/>
    <property type="match status" value="1"/>
</dbReference>
<dbReference type="Gene3D" id="1.10.287.950">
    <property type="entry name" value="Methyl-accepting chemotaxis protein"/>
    <property type="match status" value="1"/>
</dbReference>
<sequence>MAINLPVITSPVAALAWTRQAVEATGRRVAALIKLIDRADSALDDVVELRRSIQFIADNIAELTESAAGINHNAGQIAAEITTLTQAAQGIDTHAERLAADAATIARALPTVQRIAEIVDPLENTVVRLGRVVDRLPGGKRKTIPGA</sequence>
<evidence type="ECO:0000313" key="2">
    <source>
        <dbReference type="Proteomes" id="UP000465360"/>
    </source>
</evidence>
<dbReference type="Proteomes" id="UP000465360">
    <property type="component" value="Unassembled WGS sequence"/>
</dbReference>
<proteinExistence type="predicted"/>
<dbReference type="RefSeq" id="WP_163713334.1">
    <property type="nucleotide sequence ID" value="NZ_BLKZ01000001.1"/>
</dbReference>
<organism evidence="1 2">
    <name type="scientific">Mycobacterium bourgelatii</name>
    <dbReference type="NCBI Taxonomy" id="1273442"/>
    <lineage>
        <taxon>Bacteria</taxon>
        <taxon>Bacillati</taxon>
        <taxon>Actinomycetota</taxon>
        <taxon>Actinomycetes</taxon>
        <taxon>Mycobacteriales</taxon>
        <taxon>Mycobacteriaceae</taxon>
        <taxon>Mycobacterium</taxon>
    </lineage>
</organism>
<comment type="caution">
    <text evidence="1">The sequence shown here is derived from an EMBL/GenBank/DDBJ whole genome shotgun (WGS) entry which is preliminary data.</text>
</comment>
<protein>
    <submittedName>
        <fullName evidence="1">Uncharacterized protein</fullName>
    </submittedName>
</protein>
<name>A0A7I9YQE9_MYCBU</name>
<keyword evidence="2" id="KW-1185">Reference proteome</keyword>
<gene>
    <name evidence="1" type="ORF">MBOU_29470</name>
</gene>
<accession>A0A7I9YQE9</accession>
<dbReference type="EMBL" id="BLKZ01000001">
    <property type="protein sequence ID" value="GFG90905.1"/>
    <property type="molecule type" value="Genomic_DNA"/>
</dbReference>
<reference evidence="1 2" key="1">
    <citation type="journal article" date="2019" name="Emerg. Microbes Infect.">
        <title>Comprehensive subspecies identification of 175 nontuberculous mycobacteria species based on 7547 genomic profiles.</title>
        <authorList>
            <person name="Matsumoto Y."/>
            <person name="Kinjo T."/>
            <person name="Motooka D."/>
            <person name="Nabeya D."/>
            <person name="Jung N."/>
            <person name="Uechi K."/>
            <person name="Horii T."/>
            <person name="Iida T."/>
            <person name="Fujita J."/>
            <person name="Nakamura S."/>
        </authorList>
    </citation>
    <scope>NUCLEOTIDE SEQUENCE [LARGE SCALE GENOMIC DNA]</scope>
    <source>
        <strain evidence="1 2">JCM 30725</strain>
    </source>
</reference>
<evidence type="ECO:0000313" key="1">
    <source>
        <dbReference type="EMBL" id="GFG90905.1"/>
    </source>
</evidence>
<dbReference type="AlphaFoldDB" id="A0A7I9YQE9"/>